<reference evidence="10 11" key="1">
    <citation type="submission" date="2022-11" db="EMBL/GenBank/DDBJ databases">
        <title>Minimal conservation of predation-associated metabolite biosynthetic gene clusters underscores biosynthetic potential of Myxococcota including descriptions for ten novel species: Archangium lansinium sp. nov., Myxococcus landrumus sp. nov., Nannocystis bai.</title>
        <authorList>
            <person name="Ahearne A."/>
            <person name="Stevens C."/>
            <person name="Dowd S."/>
        </authorList>
    </citation>
    <scope>NUCLEOTIDE SEQUENCE [LARGE SCALE GENOMIC DNA]</scope>
    <source>
        <strain evidence="10 11">NCELM</strain>
    </source>
</reference>
<evidence type="ECO:0000256" key="3">
    <source>
        <dbReference type="ARBA" id="ARBA00022679"/>
    </source>
</evidence>
<dbReference type="InterPro" id="IPR050065">
    <property type="entry name" value="GlmU-like"/>
</dbReference>
<evidence type="ECO:0000256" key="1">
    <source>
        <dbReference type="ARBA" id="ARBA00007707"/>
    </source>
</evidence>
<keyword evidence="11" id="KW-1185">Reference proteome</keyword>
<dbReference type="InterPro" id="IPR025877">
    <property type="entry name" value="MobA-like_NTP_Trfase"/>
</dbReference>
<comment type="caution">
    <text evidence="10">The sequence shown here is derived from an EMBL/GenBank/DDBJ whole genome shotgun (WGS) entry which is preliminary data.</text>
</comment>
<evidence type="ECO:0000256" key="2">
    <source>
        <dbReference type="ARBA" id="ARBA00007947"/>
    </source>
</evidence>
<evidence type="ECO:0000256" key="5">
    <source>
        <dbReference type="ARBA" id="ARBA00023315"/>
    </source>
</evidence>
<dbReference type="InterPro" id="IPR029044">
    <property type="entry name" value="Nucleotide-diphossugar_trans"/>
</dbReference>
<sequence length="253" mass="25999">MPPDPVTASPRPLAVILAAGKGTRMRSDLPKVLHPLAGEPLAAHVVRSARAAGVAGIVVVVGHGAEQVEAALGPVFADLRFVLQPQQLGTGHAVQCALPAIGDHDGPVLILSGDVPLLRPATLATLVDACATSGAGLALATFEPADPHGYGRIVRDDHGRIRAIVEERDADAATRAVRECNAGVYCASADLLRNELPGLGRANAQGEIYLTDLVARAAGRGVHTLRVPADEVAGVNTPEQLAAVGELLAARSR</sequence>
<dbReference type="PANTHER" id="PTHR43584:SF3">
    <property type="entry name" value="BIFUNCTIONAL PROTEIN GLMU"/>
    <property type="match status" value="1"/>
</dbReference>
<comment type="function">
    <text evidence="8">Catalyzes the last two sequential reactions in the de novo biosynthetic pathway for UDP-N-acetylglucosamine (UDP-GlcNAc). The C-terminal domain catalyzes the transfer of acetyl group from acetyl coenzyme A to glucosamine-1-phosphate (GlcN-1-P) to produce N-acetylglucosamine-1-phosphate (GlcNAc-1-P), which is converted into UDP-GlcNAc by the transfer of uridine 5-monophosphate (from uridine 5-triphosphate), a reaction catalyzed by the N-terminal domain.</text>
</comment>
<dbReference type="Pfam" id="PF12804">
    <property type="entry name" value="NTP_transf_3"/>
    <property type="match status" value="1"/>
</dbReference>
<gene>
    <name evidence="10" type="ORF">POL58_35515</name>
</gene>
<dbReference type="RefSeq" id="WP_272005663.1">
    <property type="nucleotide sequence ID" value="NZ_JAQNDN010000021.1"/>
</dbReference>
<dbReference type="Proteomes" id="UP001217838">
    <property type="component" value="Unassembled WGS sequence"/>
</dbReference>
<evidence type="ECO:0000313" key="11">
    <source>
        <dbReference type="Proteomes" id="UP001217838"/>
    </source>
</evidence>
<keyword evidence="5" id="KW-0012">Acyltransferase</keyword>
<dbReference type="GO" id="GO:0016740">
    <property type="term" value="F:transferase activity"/>
    <property type="evidence" value="ECO:0007669"/>
    <property type="project" value="UniProtKB-KW"/>
</dbReference>
<organism evidence="10 11">
    <name type="scientific">Nannocystis radixulma</name>
    <dbReference type="NCBI Taxonomy" id="2995305"/>
    <lineage>
        <taxon>Bacteria</taxon>
        <taxon>Pseudomonadati</taxon>
        <taxon>Myxococcota</taxon>
        <taxon>Polyangia</taxon>
        <taxon>Nannocystales</taxon>
        <taxon>Nannocystaceae</taxon>
        <taxon>Nannocystis</taxon>
    </lineage>
</organism>
<comment type="similarity">
    <text evidence="1">In the C-terminal section; belongs to the transferase hexapeptide repeat family.</text>
</comment>
<keyword evidence="4" id="KW-0548">Nucleotidyltransferase</keyword>
<evidence type="ECO:0000256" key="4">
    <source>
        <dbReference type="ARBA" id="ARBA00022695"/>
    </source>
</evidence>
<evidence type="ECO:0000313" key="10">
    <source>
        <dbReference type="EMBL" id="MDC0673116.1"/>
    </source>
</evidence>
<dbReference type="CDD" id="cd02540">
    <property type="entry name" value="GT2_GlmU_N_bac"/>
    <property type="match status" value="1"/>
</dbReference>
<feature type="domain" description="MobA-like NTP transferase" evidence="9">
    <location>
        <begin position="14"/>
        <end position="150"/>
    </location>
</feature>
<dbReference type="EMBL" id="JAQNDN010000021">
    <property type="protein sequence ID" value="MDC0673116.1"/>
    <property type="molecule type" value="Genomic_DNA"/>
</dbReference>
<name>A0ABT5BJI5_9BACT</name>
<proteinExistence type="inferred from homology"/>
<dbReference type="PANTHER" id="PTHR43584">
    <property type="entry name" value="NUCLEOTIDYL TRANSFERASE"/>
    <property type="match status" value="1"/>
</dbReference>
<accession>A0ABT5BJI5</accession>
<comment type="catalytic activity">
    <reaction evidence="7">
        <text>N-acetyl-alpha-D-glucosamine 1-phosphate + UTP + H(+) = UDP-N-acetyl-alpha-D-glucosamine + diphosphate</text>
        <dbReference type="Rhea" id="RHEA:13509"/>
        <dbReference type="ChEBI" id="CHEBI:15378"/>
        <dbReference type="ChEBI" id="CHEBI:33019"/>
        <dbReference type="ChEBI" id="CHEBI:46398"/>
        <dbReference type="ChEBI" id="CHEBI:57705"/>
        <dbReference type="ChEBI" id="CHEBI:57776"/>
        <dbReference type="EC" id="2.7.7.23"/>
    </reaction>
</comment>
<comment type="similarity">
    <text evidence="2">In the N-terminal section; belongs to the N-acetylglucosamine-1-phosphate uridyltransferase family.</text>
</comment>
<dbReference type="Gene3D" id="3.90.550.10">
    <property type="entry name" value="Spore Coat Polysaccharide Biosynthesis Protein SpsA, Chain A"/>
    <property type="match status" value="1"/>
</dbReference>
<evidence type="ECO:0000256" key="7">
    <source>
        <dbReference type="ARBA" id="ARBA00048493"/>
    </source>
</evidence>
<keyword evidence="3 10" id="KW-0808">Transferase</keyword>
<evidence type="ECO:0000256" key="6">
    <source>
        <dbReference type="ARBA" id="ARBA00048247"/>
    </source>
</evidence>
<dbReference type="SUPFAM" id="SSF53448">
    <property type="entry name" value="Nucleotide-diphospho-sugar transferases"/>
    <property type="match status" value="1"/>
</dbReference>
<evidence type="ECO:0000256" key="8">
    <source>
        <dbReference type="ARBA" id="ARBA00049628"/>
    </source>
</evidence>
<comment type="catalytic activity">
    <reaction evidence="6">
        <text>alpha-D-glucosamine 1-phosphate + acetyl-CoA = N-acetyl-alpha-D-glucosamine 1-phosphate + CoA + H(+)</text>
        <dbReference type="Rhea" id="RHEA:13725"/>
        <dbReference type="ChEBI" id="CHEBI:15378"/>
        <dbReference type="ChEBI" id="CHEBI:57287"/>
        <dbReference type="ChEBI" id="CHEBI:57288"/>
        <dbReference type="ChEBI" id="CHEBI:57776"/>
        <dbReference type="ChEBI" id="CHEBI:58516"/>
        <dbReference type="EC" id="2.3.1.157"/>
    </reaction>
</comment>
<protein>
    <submittedName>
        <fullName evidence="10">NTP transferase domain-containing protein</fullName>
    </submittedName>
</protein>
<evidence type="ECO:0000259" key="9">
    <source>
        <dbReference type="Pfam" id="PF12804"/>
    </source>
</evidence>